<feature type="domain" description="Alcohol dehydrogenase iron-type/glycerol dehydrogenase GldA" evidence="4">
    <location>
        <begin position="11"/>
        <end position="151"/>
    </location>
</feature>
<evidence type="ECO:0000256" key="3">
    <source>
        <dbReference type="ARBA" id="ARBA00023027"/>
    </source>
</evidence>
<dbReference type="EMBL" id="BMCU01000006">
    <property type="protein sequence ID" value="GGG26735.1"/>
    <property type="molecule type" value="Genomic_DNA"/>
</dbReference>
<dbReference type="RefSeq" id="WP_188547345.1">
    <property type="nucleotide sequence ID" value="NZ_BMCU01000006.1"/>
</dbReference>
<dbReference type="PANTHER" id="PTHR11496:SF102">
    <property type="entry name" value="ALCOHOL DEHYDROGENASE 4"/>
    <property type="match status" value="1"/>
</dbReference>
<reference evidence="6" key="1">
    <citation type="journal article" date="2014" name="Int. J. Syst. Evol. Microbiol.">
        <title>Complete genome sequence of Corynebacterium casei LMG S-19264T (=DSM 44701T), isolated from a smear-ripened cheese.</title>
        <authorList>
            <consortium name="US DOE Joint Genome Institute (JGI-PGF)"/>
            <person name="Walter F."/>
            <person name="Albersmeier A."/>
            <person name="Kalinowski J."/>
            <person name="Ruckert C."/>
        </authorList>
    </citation>
    <scope>NUCLEOTIDE SEQUENCE</scope>
    <source>
        <strain evidence="6">CCM 7905</strain>
    </source>
</reference>
<comment type="similarity">
    <text evidence="1">Belongs to the iron-containing alcohol dehydrogenase family.</text>
</comment>
<evidence type="ECO:0000256" key="2">
    <source>
        <dbReference type="ARBA" id="ARBA00023002"/>
    </source>
</evidence>
<dbReference type="InterPro" id="IPR034786">
    <property type="entry name" value="MAR"/>
</dbReference>
<evidence type="ECO:0000313" key="7">
    <source>
        <dbReference type="Proteomes" id="UP000654257"/>
    </source>
</evidence>
<dbReference type="PANTHER" id="PTHR11496">
    <property type="entry name" value="ALCOHOL DEHYDROGENASE"/>
    <property type="match status" value="1"/>
</dbReference>
<dbReference type="SUPFAM" id="SSF56796">
    <property type="entry name" value="Dehydroquinate synthase-like"/>
    <property type="match status" value="1"/>
</dbReference>
<name>A0A917LIG1_9NOCA</name>
<sequence length="360" mass="37359">MKSFDHTTLGQRVMFGRGGAVKNVVAALDSLSASRVLVIADAFVAELADTIATRVPVMARIDEIVQHVPVANGNAAVALARAETVDAIVSIGGGSATGLAKVVARETSIPIVAVPTTFAGSEATDVWGHTEGDRKTTGTDPRVLPATVVYDATLFASLPGPLTLASGLNALAHAVDGFWAPRADPINTALGTEGIRALVPGLRGIAHNATDLDARESTMYGAYLAAVAFASAGSGLHHKICHVLGGAFSLSHADTHAVVLPYVTQFNGGSAPEAARRVSDALGGAPAAQGLYELRRELVTVDSLRALGMPESGIDHAVDRVLPLVPPSNPRQATRENLRELIVAAWAGDPVKHHDSEEQR</sequence>
<dbReference type="Pfam" id="PF25137">
    <property type="entry name" value="ADH_Fe_C"/>
    <property type="match status" value="1"/>
</dbReference>
<dbReference type="Gene3D" id="3.40.50.1970">
    <property type="match status" value="1"/>
</dbReference>
<keyword evidence="2" id="KW-0560">Oxidoreductase</keyword>
<evidence type="ECO:0000313" key="6">
    <source>
        <dbReference type="EMBL" id="GGG26735.1"/>
    </source>
</evidence>
<accession>A0A917LIG1</accession>
<proteinExistence type="inferred from homology"/>
<dbReference type="Proteomes" id="UP000654257">
    <property type="component" value="Unassembled WGS sequence"/>
</dbReference>
<dbReference type="Pfam" id="PF00465">
    <property type="entry name" value="Fe-ADH"/>
    <property type="match status" value="1"/>
</dbReference>
<dbReference type="Gene3D" id="1.20.1090.10">
    <property type="entry name" value="Dehydroquinate synthase-like - alpha domain"/>
    <property type="match status" value="1"/>
</dbReference>
<organism evidence="6 7">
    <name type="scientific">Rhodococcoides trifolii</name>
    <dbReference type="NCBI Taxonomy" id="908250"/>
    <lineage>
        <taxon>Bacteria</taxon>
        <taxon>Bacillati</taxon>
        <taxon>Actinomycetota</taxon>
        <taxon>Actinomycetes</taxon>
        <taxon>Mycobacteriales</taxon>
        <taxon>Nocardiaceae</taxon>
        <taxon>Rhodococcoides</taxon>
    </lineage>
</organism>
<comment type="caution">
    <text evidence="6">The sequence shown here is derived from an EMBL/GenBank/DDBJ whole genome shotgun (WGS) entry which is preliminary data.</text>
</comment>
<keyword evidence="3" id="KW-0520">NAD</keyword>
<feature type="domain" description="Fe-containing alcohol dehydrogenase-like C-terminal" evidence="5">
    <location>
        <begin position="163"/>
        <end position="345"/>
    </location>
</feature>
<evidence type="ECO:0000259" key="4">
    <source>
        <dbReference type="Pfam" id="PF00465"/>
    </source>
</evidence>
<evidence type="ECO:0000256" key="1">
    <source>
        <dbReference type="ARBA" id="ARBA00007358"/>
    </source>
</evidence>
<dbReference type="GO" id="GO:0004022">
    <property type="term" value="F:alcohol dehydrogenase (NAD+) activity"/>
    <property type="evidence" value="ECO:0007669"/>
    <property type="project" value="TreeGrafter"/>
</dbReference>
<dbReference type="GO" id="GO:0046872">
    <property type="term" value="F:metal ion binding"/>
    <property type="evidence" value="ECO:0007669"/>
    <property type="project" value="InterPro"/>
</dbReference>
<dbReference type="InterPro" id="IPR001670">
    <property type="entry name" value="ADH_Fe/GldA"/>
</dbReference>
<dbReference type="CDD" id="cd08177">
    <property type="entry name" value="MAR"/>
    <property type="match status" value="1"/>
</dbReference>
<keyword evidence="7" id="KW-1185">Reference proteome</keyword>
<gene>
    <name evidence="6" type="ORF">GCM10007304_45680</name>
</gene>
<dbReference type="AlphaFoldDB" id="A0A917LIG1"/>
<dbReference type="GO" id="GO:0018506">
    <property type="term" value="F:maleylacetate reductase activity"/>
    <property type="evidence" value="ECO:0007669"/>
    <property type="project" value="InterPro"/>
</dbReference>
<protein>
    <submittedName>
        <fullName evidence="6">Maleylacetate reductase</fullName>
    </submittedName>
</protein>
<reference evidence="6" key="2">
    <citation type="submission" date="2020-09" db="EMBL/GenBank/DDBJ databases">
        <authorList>
            <person name="Sun Q."/>
            <person name="Sedlacek I."/>
        </authorList>
    </citation>
    <scope>NUCLEOTIDE SEQUENCE</scope>
    <source>
        <strain evidence="6">CCM 7905</strain>
    </source>
</reference>
<evidence type="ECO:0000259" key="5">
    <source>
        <dbReference type="Pfam" id="PF25137"/>
    </source>
</evidence>
<dbReference type="InterPro" id="IPR039697">
    <property type="entry name" value="Alcohol_dehydrogenase_Fe"/>
</dbReference>
<dbReference type="InterPro" id="IPR056798">
    <property type="entry name" value="ADH_Fe_C"/>
</dbReference>